<evidence type="ECO:0000313" key="8">
    <source>
        <dbReference type="Proteomes" id="UP000309872"/>
    </source>
</evidence>
<dbReference type="EMBL" id="SUKA01000003">
    <property type="protein sequence ID" value="TJY66014.1"/>
    <property type="molecule type" value="Genomic_DNA"/>
</dbReference>
<evidence type="ECO:0000256" key="5">
    <source>
        <dbReference type="ARBA" id="ARBA00023136"/>
    </source>
</evidence>
<feature type="transmembrane region" description="Helical" evidence="6">
    <location>
        <begin position="307"/>
        <end position="332"/>
    </location>
</feature>
<comment type="subcellular location">
    <subcellularLocation>
        <location evidence="1">Membrane</location>
        <topology evidence="1">Multi-pass membrane protein</topology>
    </subcellularLocation>
</comment>
<reference evidence="7 8" key="1">
    <citation type="submission" date="2019-04" db="EMBL/GenBank/DDBJ databases">
        <title>Sphingobacterium olei sp. nov., isolated from oil-contaminated soil.</title>
        <authorList>
            <person name="Liu B."/>
        </authorList>
    </citation>
    <scope>NUCLEOTIDE SEQUENCE [LARGE SCALE GENOMIC DNA]</scope>
    <source>
        <strain evidence="7 8">Y3L14</strain>
    </source>
</reference>
<dbReference type="RefSeq" id="WP_136821143.1">
    <property type="nucleotide sequence ID" value="NZ_BMJX01000003.1"/>
</dbReference>
<evidence type="ECO:0000256" key="1">
    <source>
        <dbReference type="ARBA" id="ARBA00004141"/>
    </source>
</evidence>
<protein>
    <submittedName>
        <fullName evidence="7">AI-2E family transporter</fullName>
    </submittedName>
</protein>
<feature type="transmembrane region" description="Helical" evidence="6">
    <location>
        <begin position="268"/>
        <end position="287"/>
    </location>
</feature>
<keyword evidence="8" id="KW-1185">Reference proteome</keyword>
<dbReference type="PANTHER" id="PTHR21716">
    <property type="entry name" value="TRANSMEMBRANE PROTEIN"/>
    <property type="match status" value="1"/>
</dbReference>
<keyword evidence="3 6" id="KW-0812">Transmembrane</keyword>
<dbReference type="GO" id="GO:0055085">
    <property type="term" value="P:transmembrane transport"/>
    <property type="evidence" value="ECO:0007669"/>
    <property type="project" value="TreeGrafter"/>
</dbReference>
<keyword evidence="4 6" id="KW-1133">Transmembrane helix</keyword>
<comment type="caution">
    <text evidence="7">The sequence shown here is derived from an EMBL/GenBank/DDBJ whole genome shotgun (WGS) entry which is preliminary data.</text>
</comment>
<organism evidence="7 8">
    <name type="scientific">Sphingobacterium alkalisoli</name>
    <dbReference type="NCBI Taxonomy" id="1874115"/>
    <lineage>
        <taxon>Bacteria</taxon>
        <taxon>Pseudomonadati</taxon>
        <taxon>Bacteroidota</taxon>
        <taxon>Sphingobacteriia</taxon>
        <taxon>Sphingobacteriales</taxon>
        <taxon>Sphingobacteriaceae</taxon>
        <taxon>Sphingobacterium</taxon>
    </lineage>
</organism>
<dbReference type="Pfam" id="PF01594">
    <property type="entry name" value="AI-2E_transport"/>
    <property type="match status" value="1"/>
</dbReference>
<feature type="transmembrane region" description="Helical" evidence="6">
    <location>
        <begin position="73"/>
        <end position="92"/>
    </location>
</feature>
<evidence type="ECO:0000256" key="4">
    <source>
        <dbReference type="ARBA" id="ARBA00022989"/>
    </source>
</evidence>
<accession>A0A4U0H4A3</accession>
<dbReference type="Proteomes" id="UP000309872">
    <property type="component" value="Unassembled WGS sequence"/>
</dbReference>
<dbReference type="AlphaFoldDB" id="A0A4U0H4A3"/>
<sequence length="349" mass="38384">MKEQNSPNANTTFLDKVWTAVGITALVTIILLLLWKAVNVLLFILMGVIISVFFHGLAGMIARKTKLPGKWPLFASILITILFLTGVFFLIGTRVVDEAMRFSKEVPALIEDAKAYLEKNEMFRSAYQKAKSSQMLQKLSPVLGSFFNSTLGFFGDIYVALFIGVFFTATPKEYKMGVVKLLPAKARAEGAEIINLTAQNLRAWLKGMLFSMFVVFVLTAIGLSILGIDLWLILALIAGLLSFIPNFGPVIAVIPAALVALAQSPTTAAWVILIYCVVQVLESNFITPLVQQELIKTPPALIIISQVFIGIWLGGWGIVLATPILVIVMVMVNELYIKKQDQLQQSAMD</sequence>
<proteinExistence type="inferred from homology"/>
<dbReference type="OrthoDB" id="5761230at2"/>
<name>A0A4U0H4A3_9SPHI</name>
<evidence type="ECO:0000256" key="6">
    <source>
        <dbReference type="SAM" id="Phobius"/>
    </source>
</evidence>
<evidence type="ECO:0000256" key="3">
    <source>
        <dbReference type="ARBA" id="ARBA00022692"/>
    </source>
</evidence>
<comment type="similarity">
    <text evidence="2">Belongs to the autoinducer-2 exporter (AI-2E) (TC 2.A.86) family.</text>
</comment>
<dbReference type="InterPro" id="IPR002549">
    <property type="entry name" value="AI-2E-like"/>
</dbReference>
<evidence type="ECO:0000256" key="2">
    <source>
        <dbReference type="ARBA" id="ARBA00009773"/>
    </source>
</evidence>
<gene>
    <name evidence="7" type="ORF">FAZ19_13035</name>
</gene>
<feature type="transmembrane region" description="Helical" evidence="6">
    <location>
        <begin position="231"/>
        <end position="261"/>
    </location>
</feature>
<feature type="transmembrane region" description="Helical" evidence="6">
    <location>
        <begin position="12"/>
        <end position="35"/>
    </location>
</feature>
<dbReference type="PANTHER" id="PTHR21716:SF62">
    <property type="entry name" value="TRANSPORT PROTEIN YDBI-RELATED"/>
    <property type="match status" value="1"/>
</dbReference>
<feature type="transmembrane region" description="Helical" evidence="6">
    <location>
        <begin position="41"/>
        <end position="61"/>
    </location>
</feature>
<feature type="transmembrane region" description="Helical" evidence="6">
    <location>
        <begin position="203"/>
        <end position="225"/>
    </location>
</feature>
<feature type="transmembrane region" description="Helical" evidence="6">
    <location>
        <begin position="146"/>
        <end position="167"/>
    </location>
</feature>
<dbReference type="GO" id="GO:0016020">
    <property type="term" value="C:membrane"/>
    <property type="evidence" value="ECO:0007669"/>
    <property type="project" value="UniProtKB-SubCell"/>
</dbReference>
<keyword evidence="5 6" id="KW-0472">Membrane</keyword>
<evidence type="ECO:0000313" key="7">
    <source>
        <dbReference type="EMBL" id="TJY66014.1"/>
    </source>
</evidence>